<gene>
    <name evidence="2" type="ORF">DGAL_LOCUS13671</name>
</gene>
<dbReference type="OrthoDB" id="6395986at2759"/>
<keyword evidence="3" id="KW-1185">Reference proteome</keyword>
<dbReference type="AlphaFoldDB" id="A0A8J2RWV5"/>
<dbReference type="Proteomes" id="UP000789390">
    <property type="component" value="Unassembled WGS sequence"/>
</dbReference>
<proteinExistence type="predicted"/>
<evidence type="ECO:0000313" key="3">
    <source>
        <dbReference type="Proteomes" id="UP000789390"/>
    </source>
</evidence>
<name>A0A8J2RWV5_9CRUS</name>
<reference evidence="2" key="1">
    <citation type="submission" date="2021-11" db="EMBL/GenBank/DDBJ databases">
        <authorList>
            <person name="Schell T."/>
        </authorList>
    </citation>
    <scope>NUCLEOTIDE SEQUENCE</scope>
    <source>
        <strain evidence="2">M5</strain>
    </source>
</reference>
<evidence type="ECO:0000256" key="1">
    <source>
        <dbReference type="SAM" id="MobiDB-lite"/>
    </source>
</evidence>
<evidence type="ECO:0000313" key="2">
    <source>
        <dbReference type="EMBL" id="CAH0110170.1"/>
    </source>
</evidence>
<protein>
    <submittedName>
        <fullName evidence="2">Uncharacterized protein</fullName>
    </submittedName>
</protein>
<feature type="compositionally biased region" description="Basic residues" evidence="1">
    <location>
        <begin position="1"/>
        <end position="12"/>
    </location>
</feature>
<accession>A0A8J2RWV5</accession>
<feature type="compositionally biased region" description="Low complexity" evidence="1">
    <location>
        <begin position="15"/>
        <end position="37"/>
    </location>
</feature>
<organism evidence="2 3">
    <name type="scientific">Daphnia galeata</name>
    <dbReference type="NCBI Taxonomy" id="27404"/>
    <lineage>
        <taxon>Eukaryota</taxon>
        <taxon>Metazoa</taxon>
        <taxon>Ecdysozoa</taxon>
        <taxon>Arthropoda</taxon>
        <taxon>Crustacea</taxon>
        <taxon>Branchiopoda</taxon>
        <taxon>Diplostraca</taxon>
        <taxon>Cladocera</taxon>
        <taxon>Anomopoda</taxon>
        <taxon>Daphniidae</taxon>
        <taxon>Daphnia</taxon>
    </lineage>
</organism>
<feature type="region of interest" description="Disordered" evidence="1">
    <location>
        <begin position="1"/>
        <end position="38"/>
    </location>
</feature>
<dbReference type="EMBL" id="CAKKLH010000300">
    <property type="protein sequence ID" value="CAH0110170.1"/>
    <property type="molecule type" value="Genomic_DNA"/>
</dbReference>
<comment type="caution">
    <text evidence="2">The sequence shown here is derived from an EMBL/GenBank/DDBJ whole genome shotgun (WGS) entry which is preliminary data.</text>
</comment>
<sequence>MAKSKRSNRFRRSSSDSSTSSSSDSDSSSSSSDSISSNILDTKPKKFVFKKRMSGRLAKWIVKGIPEKHVKVAREAFKPSVEKHDKRYDASNLFTNLILDESLYAVLLSVKNSSASVANIDPQERCFEDSQT</sequence>